<keyword evidence="4" id="KW-0808">Transferase</keyword>
<keyword evidence="13" id="KW-1185">Reference proteome</keyword>
<dbReference type="Proteomes" id="UP000198571">
    <property type="component" value="Unassembled WGS sequence"/>
</dbReference>
<dbReference type="InterPro" id="IPR001206">
    <property type="entry name" value="Diacylglycerol_kinase_cat_dom"/>
</dbReference>
<dbReference type="SUPFAM" id="SSF111331">
    <property type="entry name" value="NAD kinase/diacylglycerol kinase-like"/>
    <property type="match status" value="1"/>
</dbReference>
<keyword evidence="7" id="KW-0067">ATP-binding</keyword>
<dbReference type="EMBL" id="FOGT01000001">
    <property type="protein sequence ID" value="SER42283.1"/>
    <property type="molecule type" value="Genomic_DNA"/>
</dbReference>
<keyword evidence="9" id="KW-0594">Phospholipid biosynthesis</keyword>
<keyword evidence="6 12" id="KW-0418">Kinase</keyword>
<dbReference type="RefSeq" id="WP_093047064.1">
    <property type="nucleotide sequence ID" value="NZ_FOGT01000001.1"/>
</dbReference>
<dbReference type="Gene3D" id="3.40.50.10330">
    <property type="entry name" value="Probable inorganic polyphosphate/atp-NAD kinase, domain 1"/>
    <property type="match status" value="1"/>
</dbReference>
<evidence type="ECO:0000256" key="10">
    <source>
        <dbReference type="ARBA" id="ARBA00023264"/>
    </source>
</evidence>
<accession>A0A1H9P3V8</accession>
<evidence type="ECO:0000259" key="11">
    <source>
        <dbReference type="PROSITE" id="PS50146"/>
    </source>
</evidence>
<keyword evidence="3" id="KW-0444">Lipid biosynthesis</keyword>
<keyword evidence="8" id="KW-0443">Lipid metabolism</keyword>
<dbReference type="STRING" id="1601833.SAMN05518684_101114"/>
<feature type="domain" description="DAGKc" evidence="11">
    <location>
        <begin position="1"/>
        <end position="128"/>
    </location>
</feature>
<evidence type="ECO:0000256" key="2">
    <source>
        <dbReference type="ARBA" id="ARBA00005983"/>
    </source>
</evidence>
<dbReference type="PROSITE" id="PS50146">
    <property type="entry name" value="DAGK"/>
    <property type="match status" value="1"/>
</dbReference>
<evidence type="ECO:0000256" key="4">
    <source>
        <dbReference type="ARBA" id="ARBA00022679"/>
    </source>
</evidence>
<evidence type="ECO:0000256" key="3">
    <source>
        <dbReference type="ARBA" id="ARBA00022516"/>
    </source>
</evidence>
<dbReference type="PANTHER" id="PTHR12358">
    <property type="entry name" value="SPHINGOSINE KINASE"/>
    <property type="match status" value="1"/>
</dbReference>
<dbReference type="GO" id="GO:0008654">
    <property type="term" value="P:phospholipid biosynthetic process"/>
    <property type="evidence" value="ECO:0007669"/>
    <property type="project" value="UniProtKB-KW"/>
</dbReference>
<dbReference type="NCBIfam" id="TIGR00147">
    <property type="entry name" value="YegS/Rv2252/BmrU family lipid kinase"/>
    <property type="match status" value="1"/>
</dbReference>
<dbReference type="Pfam" id="PF00781">
    <property type="entry name" value="DAGK_cat"/>
    <property type="match status" value="1"/>
</dbReference>
<dbReference type="Pfam" id="PF19279">
    <property type="entry name" value="YegS_C"/>
    <property type="match status" value="1"/>
</dbReference>
<keyword evidence="5" id="KW-0547">Nucleotide-binding</keyword>
<dbReference type="InterPro" id="IPR016064">
    <property type="entry name" value="NAD/diacylglycerol_kinase_sf"/>
</dbReference>
<dbReference type="GO" id="GO:0005524">
    <property type="term" value="F:ATP binding"/>
    <property type="evidence" value="ECO:0007669"/>
    <property type="project" value="UniProtKB-KW"/>
</dbReference>
<dbReference type="Gene3D" id="2.60.200.40">
    <property type="match status" value="1"/>
</dbReference>
<evidence type="ECO:0000256" key="7">
    <source>
        <dbReference type="ARBA" id="ARBA00022840"/>
    </source>
</evidence>
<dbReference type="InterPro" id="IPR017438">
    <property type="entry name" value="ATP-NAD_kinase_N"/>
</dbReference>
<dbReference type="InterPro" id="IPR050187">
    <property type="entry name" value="Lipid_Phosphate_FormReg"/>
</dbReference>
<evidence type="ECO:0000256" key="9">
    <source>
        <dbReference type="ARBA" id="ARBA00023209"/>
    </source>
</evidence>
<dbReference type="InterPro" id="IPR005218">
    <property type="entry name" value="Diacylglycerol/lipid_kinase"/>
</dbReference>
<evidence type="ECO:0000256" key="8">
    <source>
        <dbReference type="ARBA" id="ARBA00023098"/>
    </source>
</evidence>
<keyword evidence="10" id="KW-1208">Phospholipid metabolism</keyword>
<evidence type="ECO:0000256" key="1">
    <source>
        <dbReference type="ARBA" id="ARBA00001946"/>
    </source>
</evidence>
<evidence type="ECO:0000313" key="12">
    <source>
        <dbReference type="EMBL" id="SER42283.1"/>
    </source>
</evidence>
<comment type="cofactor">
    <cofactor evidence="1">
        <name>Mg(2+)</name>
        <dbReference type="ChEBI" id="CHEBI:18420"/>
    </cofactor>
</comment>
<evidence type="ECO:0000256" key="6">
    <source>
        <dbReference type="ARBA" id="ARBA00022777"/>
    </source>
</evidence>
<organism evidence="12 13">
    <name type="scientific">Salipaludibacillus aurantiacus</name>
    <dbReference type="NCBI Taxonomy" id="1601833"/>
    <lineage>
        <taxon>Bacteria</taxon>
        <taxon>Bacillati</taxon>
        <taxon>Bacillota</taxon>
        <taxon>Bacilli</taxon>
        <taxon>Bacillales</taxon>
        <taxon>Bacillaceae</taxon>
    </lineage>
</organism>
<evidence type="ECO:0000313" key="13">
    <source>
        <dbReference type="Proteomes" id="UP000198571"/>
    </source>
</evidence>
<comment type="similarity">
    <text evidence="2">Belongs to the diacylglycerol/lipid kinase family.</text>
</comment>
<dbReference type="GO" id="GO:0016301">
    <property type="term" value="F:kinase activity"/>
    <property type="evidence" value="ECO:0007669"/>
    <property type="project" value="UniProtKB-KW"/>
</dbReference>
<evidence type="ECO:0000256" key="5">
    <source>
        <dbReference type="ARBA" id="ARBA00022741"/>
    </source>
</evidence>
<dbReference type="OrthoDB" id="9786026at2"/>
<reference evidence="13" key="1">
    <citation type="submission" date="2016-10" db="EMBL/GenBank/DDBJ databases">
        <authorList>
            <person name="Varghese N."/>
            <person name="Submissions S."/>
        </authorList>
    </citation>
    <scope>NUCLEOTIDE SEQUENCE [LARGE SCALE GENOMIC DNA]</scope>
    <source>
        <strain evidence="13">S9</strain>
    </source>
</reference>
<protein>
    <submittedName>
        <fullName evidence="12">Lipid kinase, YegS/Rv2252/BmrU family</fullName>
    </submittedName>
</protein>
<name>A0A1H9P3V8_9BACI</name>
<dbReference type="PANTHER" id="PTHR12358:SF54">
    <property type="entry name" value="SPHINGOSINE KINASE RELATED PROTEIN"/>
    <property type="match status" value="1"/>
</dbReference>
<dbReference type="AlphaFoldDB" id="A0A1H9P3V8"/>
<sequence>MYLLIVNSHSGQSVFKDFAQKLTIKLDTSFVPYFTHDYQEDDFWVQVKSFIKEKKSGLLGIVVVGGDGTLHRAINELHQFNLPFGLVPAGSGNDFAKALNIPLQHEKAFARILTRTPDTYDLIKVNNHLVLSVAGVGIDAETAARTRNSSLKKWLNRIGLGKLSYLITFITILGSFTPYSLELTQQDGQKHNFTKVWLTAVGNTPFYGGGIPVCPQADPQDGLMDVTVVHRLSWFKLLLVLPAVFFKFHTKLPYVTCLKTKQMTVTTKASVLIQGDGELIGHTPLEISILPSSIRFF</sequence>
<gene>
    <name evidence="12" type="ORF">SAMN05518684_101114</name>
</gene>
<dbReference type="InterPro" id="IPR045540">
    <property type="entry name" value="YegS/DAGK_C"/>
</dbReference>
<proteinExistence type="inferred from homology"/>
<dbReference type="SMART" id="SM00046">
    <property type="entry name" value="DAGKc"/>
    <property type="match status" value="1"/>
</dbReference>